<dbReference type="NCBIfam" id="NF041131">
    <property type="entry name" value="RicT_YaaT_fam"/>
    <property type="match status" value="1"/>
</dbReference>
<evidence type="ECO:0000313" key="3">
    <source>
        <dbReference type="Proteomes" id="UP000589351"/>
    </source>
</evidence>
<accession>A0A6V7RAQ5</accession>
<dbReference type="PANTHER" id="PTHR43830:SF3">
    <property type="entry name" value="PROTEIN PSP1"/>
    <property type="match status" value="1"/>
</dbReference>
<organism evidence="2 3">
    <name type="scientific">Jeotgalicoccus meleagridis</name>
    <dbReference type="NCBI Taxonomy" id="2759181"/>
    <lineage>
        <taxon>Bacteria</taxon>
        <taxon>Bacillati</taxon>
        <taxon>Bacillota</taxon>
        <taxon>Bacilli</taxon>
        <taxon>Bacillales</taxon>
        <taxon>Staphylococcaceae</taxon>
        <taxon>Jeotgalicoccus</taxon>
    </lineage>
</organism>
<comment type="caution">
    <text evidence="2">The sequence shown here is derived from an EMBL/GenBank/DDBJ whole genome shotgun (WGS) entry which is preliminary data.</text>
</comment>
<dbReference type="InterPro" id="IPR007557">
    <property type="entry name" value="PSP1_C"/>
</dbReference>
<proteinExistence type="predicted"/>
<dbReference type="PROSITE" id="PS51411">
    <property type="entry name" value="PSP1_C"/>
    <property type="match status" value="1"/>
</dbReference>
<dbReference type="EMBL" id="CAJEWD010000004">
    <property type="protein sequence ID" value="CAD2074699.1"/>
    <property type="molecule type" value="Genomic_DNA"/>
</dbReference>
<evidence type="ECO:0000313" key="2">
    <source>
        <dbReference type="EMBL" id="CAD2074699.1"/>
    </source>
</evidence>
<dbReference type="Proteomes" id="UP000589351">
    <property type="component" value="Unassembled WGS sequence"/>
</dbReference>
<dbReference type="PANTHER" id="PTHR43830">
    <property type="entry name" value="PROTEIN PSP1"/>
    <property type="match status" value="1"/>
</dbReference>
<feature type="domain" description="PSP1 C-terminal" evidence="1">
    <location>
        <begin position="61"/>
        <end position="146"/>
    </location>
</feature>
<gene>
    <name evidence="2" type="ORF">JEODO184_00757</name>
</gene>
<keyword evidence="3" id="KW-1185">Reference proteome</keyword>
<dbReference type="InterPro" id="IPR047767">
    <property type="entry name" value="PSP1-like"/>
</dbReference>
<dbReference type="AlphaFoldDB" id="A0A6V7RAQ5"/>
<sequence length="269" mass="30534">MLKIIKVTQLDYFDNLYITCSDDSIERNDFIVAKTKRGLEVLRVVKGTYEISKDNIVESDGEFLRLATEEDFITYKENDKKAEEAMKFCQSAISDENLEMRLVNAKYTLDMNKLIFNFTSDERVDFRSLVRTLATKFKTRIELRQIGVRDEAKYLGGIGPCGRAHCCSTFLGDFAPVSIQMAKNQDLSLSPSKISGACGRLMCCLNYEDEYYEEARVKLPDVGSKVKTPAGLGKVIGINILDLTVRVKSKDDYIEEYTEEDLAQLEVVN</sequence>
<evidence type="ECO:0000259" key="1">
    <source>
        <dbReference type="PROSITE" id="PS51411"/>
    </source>
</evidence>
<reference evidence="2 3" key="1">
    <citation type="submission" date="2020-07" db="EMBL/GenBank/DDBJ databases">
        <authorList>
            <person name="Criscuolo A."/>
        </authorList>
    </citation>
    <scope>NUCLEOTIDE SEQUENCE [LARGE SCALE GENOMIC DNA]</scope>
    <source>
        <strain evidence="2">CIP111649</strain>
    </source>
</reference>
<protein>
    <recommendedName>
        <fullName evidence="1">PSP1 C-terminal domain-containing protein</fullName>
    </recommendedName>
</protein>
<dbReference type="Pfam" id="PF04468">
    <property type="entry name" value="PSP1"/>
    <property type="match status" value="1"/>
</dbReference>
<dbReference type="GO" id="GO:0005737">
    <property type="term" value="C:cytoplasm"/>
    <property type="evidence" value="ECO:0007669"/>
    <property type="project" value="TreeGrafter"/>
</dbReference>
<name>A0A6V7RAQ5_9STAP</name>
<dbReference type="RefSeq" id="WP_185125284.1">
    <property type="nucleotide sequence ID" value="NZ_CAJEWD010000004.1"/>
</dbReference>